<sequence>MLGRLVSGDYELLLLLPSYYNIAKPEYYFKEKKNTMYLQILTCLVLSCVIPTLIQSKSTEKYVCPGFGFVRPQTPCEDSCKDDTTCKSGLKCCYSPLIKDNRPCGSHCIQPKENIPKEGQCPDSKSKPESSLWGICDIHMCDIDGDCKGKEKCCRNTCGGPVCIAPEK</sequence>
<comment type="caution">
    <text evidence="3">The sequence shown here is derived from an EMBL/GenBank/DDBJ whole genome shotgun (WGS) entry which is preliminary data.</text>
</comment>
<dbReference type="PROSITE" id="PS51390">
    <property type="entry name" value="WAP"/>
    <property type="match status" value="1"/>
</dbReference>
<evidence type="ECO:0000313" key="2">
    <source>
        <dbReference type="EMBL" id="CAF0802110.1"/>
    </source>
</evidence>
<dbReference type="InterPro" id="IPR008197">
    <property type="entry name" value="WAP_dom"/>
</dbReference>
<keyword evidence="6" id="KW-1185">Reference proteome</keyword>
<accession>A0A814S4F8</accession>
<dbReference type="EMBL" id="CAJNOQ010006640">
    <property type="protein sequence ID" value="CAF1142482.1"/>
    <property type="molecule type" value="Genomic_DNA"/>
</dbReference>
<dbReference type="SMART" id="SM00217">
    <property type="entry name" value="WAP"/>
    <property type="match status" value="1"/>
</dbReference>
<dbReference type="AlphaFoldDB" id="A0A814S4F8"/>
<dbReference type="Pfam" id="PF00095">
    <property type="entry name" value="WAP"/>
    <property type="match status" value="1"/>
</dbReference>
<feature type="domain" description="WAP" evidence="1">
    <location>
        <begin position="114"/>
        <end position="167"/>
    </location>
</feature>
<organism evidence="3 6">
    <name type="scientific">Didymodactylos carnosus</name>
    <dbReference type="NCBI Taxonomy" id="1234261"/>
    <lineage>
        <taxon>Eukaryota</taxon>
        <taxon>Metazoa</taxon>
        <taxon>Spiralia</taxon>
        <taxon>Gnathifera</taxon>
        <taxon>Rotifera</taxon>
        <taxon>Eurotatoria</taxon>
        <taxon>Bdelloidea</taxon>
        <taxon>Philodinida</taxon>
        <taxon>Philodinidae</taxon>
        <taxon>Didymodactylos</taxon>
    </lineage>
</organism>
<name>A0A814S4F8_9BILA</name>
<dbReference type="SUPFAM" id="SSF57256">
    <property type="entry name" value="Elafin-like"/>
    <property type="match status" value="1"/>
</dbReference>
<evidence type="ECO:0000313" key="5">
    <source>
        <dbReference type="EMBL" id="CAF3906132.1"/>
    </source>
</evidence>
<evidence type="ECO:0000313" key="3">
    <source>
        <dbReference type="EMBL" id="CAF1142482.1"/>
    </source>
</evidence>
<dbReference type="EMBL" id="CAJOBC010006640">
    <property type="protein sequence ID" value="CAF3906132.1"/>
    <property type="molecule type" value="Genomic_DNA"/>
</dbReference>
<dbReference type="Proteomes" id="UP000681722">
    <property type="component" value="Unassembled WGS sequence"/>
</dbReference>
<dbReference type="EMBL" id="CAJOBA010001260">
    <property type="protein sequence ID" value="CAF3585508.1"/>
    <property type="molecule type" value="Genomic_DNA"/>
</dbReference>
<reference evidence="3" key="1">
    <citation type="submission" date="2021-02" db="EMBL/GenBank/DDBJ databases">
        <authorList>
            <person name="Nowell W R."/>
        </authorList>
    </citation>
    <scope>NUCLEOTIDE SEQUENCE</scope>
</reference>
<proteinExistence type="predicted"/>
<dbReference type="Proteomes" id="UP000677228">
    <property type="component" value="Unassembled WGS sequence"/>
</dbReference>
<evidence type="ECO:0000313" key="6">
    <source>
        <dbReference type="Proteomes" id="UP000663829"/>
    </source>
</evidence>
<evidence type="ECO:0000313" key="4">
    <source>
        <dbReference type="EMBL" id="CAF3585508.1"/>
    </source>
</evidence>
<dbReference type="OrthoDB" id="6060011at2759"/>
<dbReference type="GO" id="GO:0005576">
    <property type="term" value="C:extracellular region"/>
    <property type="evidence" value="ECO:0007669"/>
    <property type="project" value="InterPro"/>
</dbReference>
<dbReference type="Gene3D" id="4.10.75.10">
    <property type="entry name" value="Elafin-like"/>
    <property type="match status" value="1"/>
</dbReference>
<dbReference type="GO" id="GO:0030414">
    <property type="term" value="F:peptidase inhibitor activity"/>
    <property type="evidence" value="ECO:0007669"/>
    <property type="project" value="InterPro"/>
</dbReference>
<evidence type="ECO:0000259" key="1">
    <source>
        <dbReference type="PROSITE" id="PS51390"/>
    </source>
</evidence>
<dbReference type="InterPro" id="IPR036645">
    <property type="entry name" value="Elafin-like_sf"/>
</dbReference>
<dbReference type="Proteomes" id="UP000663829">
    <property type="component" value="Unassembled WGS sequence"/>
</dbReference>
<dbReference type="Proteomes" id="UP000682733">
    <property type="component" value="Unassembled WGS sequence"/>
</dbReference>
<protein>
    <recommendedName>
        <fullName evidence="1">WAP domain-containing protein</fullName>
    </recommendedName>
</protein>
<gene>
    <name evidence="3" type="ORF">GPM918_LOCUS20760</name>
    <name evidence="2" type="ORF">OVA965_LOCUS4700</name>
    <name evidence="5" type="ORF">SRO942_LOCUS20757</name>
    <name evidence="4" type="ORF">TMI583_LOCUS4698</name>
</gene>
<dbReference type="EMBL" id="CAJNOK010001260">
    <property type="protein sequence ID" value="CAF0802110.1"/>
    <property type="molecule type" value="Genomic_DNA"/>
</dbReference>